<keyword evidence="6 8" id="KW-1133">Transmembrane helix</keyword>
<evidence type="ECO:0000256" key="7">
    <source>
        <dbReference type="ARBA" id="ARBA00023136"/>
    </source>
</evidence>
<feature type="transmembrane region" description="Helical" evidence="8">
    <location>
        <begin position="121"/>
        <end position="148"/>
    </location>
</feature>
<evidence type="ECO:0000256" key="3">
    <source>
        <dbReference type="ARBA" id="ARBA00022676"/>
    </source>
</evidence>
<feature type="transmembrane region" description="Helical" evidence="8">
    <location>
        <begin position="313"/>
        <end position="332"/>
    </location>
</feature>
<accession>A0A368V3E9</accession>
<evidence type="ECO:0000256" key="6">
    <source>
        <dbReference type="ARBA" id="ARBA00022989"/>
    </source>
</evidence>
<keyword evidence="7 8" id="KW-0472">Membrane</keyword>
<keyword evidence="13" id="KW-1185">Reference proteome</keyword>
<dbReference type="InterPro" id="IPR050297">
    <property type="entry name" value="LipidA_mod_glycosyltrf_83"/>
</dbReference>
<keyword evidence="5 8" id="KW-0812">Transmembrane</keyword>
<evidence type="ECO:0000313" key="10">
    <source>
        <dbReference type="EMBL" id="RBP75087.1"/>
    </source>
</evidence>
<reference evidence="11 12" key="1">
    <citation type="submission" date="2018-07" db="EMBL/GenBank/DDBJ databases">
        <title>Freshwater and sediment microbial communities from various areas in North America, analyzing microbe dynamics in response to fracking.</title>
        <authorList>
            <person name="Lamendella R."/>
        </authorList>
    </citation>
    <scope>NUCLEOTIDE SEQUENCE [LARGE SCALE GENOMIC DNA]</scope>
    <source>
        <strain evidence="11 12">114E</strain>
        <strain evidence="10 13">114E_o</strain>
    </source>
</reference>
<dbReference type="EMBL" id="QPJB01000004">
    <property type="protein sequence ID" value="RCW35618.1"/>
    <property type="molecule type" value="Genomic_DNA"/>
</dbReference>
<comment type="caution">
    <text evidence="11">The sequence shown here is derived from an EMBL/GenBank/DDBJ whole genome shotgun (WGS) entry which is preliminary data.</text>
</comment>
<evidence type="ECO:0000313" key="12">
    <source>
        <dbReference type="Proteomes" id="UP000252795"/>
    </source>
</evidence>
<evidence type="ECO:0000256" key="4">
    <source>
        <dbReference type="ARBA" id="ARBA00022679"/>
    </source>
</evidence>
<feature type="transmembrane region" description="Helical" evidence="8">
    <location>
        <begin position="168"/>
        <end position="201"/>
    </location>
</feature>
<gene>
    <name evidence="11" type="ORF">DET51_104236</name>
    <name evidence="10" type="ORF">DET64_104236</name>
</gene>
<feature type="transmembrane region" description="Helical" evidence="8">
    <location>
        <begin position="367"/>
        <end position="386"/>
    </location>
</feature>
<dbReference type="GO" id="GO:0005886">
    <property type="term" value="C:plasma membrane"/>
    <property type="evidence" value="ECO:0007669"/>
    <property type="project" value="UniProtKB-SubCell"/>
</dbReference>
<feature type="transmembrane region" description="Helical" evidence="8">
    <location>
        <begin position="273"/>
        <end position="293"/>
    </location>
</feature>
<dbReference type="GO" id="GO:0010041">
    <property type="term" value="P:response to iron(III) ion"/>
    <property type="evidence" value="ECO:0007669"/>
    <property type="project" value="TreeGrafter"/>
</dbReference>
<sequence>MTRISNTLLWLLVSVLAARLGLSALLPFADTTEPRYAEMARIMAETGDWITPWFDIGVPFWGKPPLSFWTQALSFKLFGVSEFAGRLPSWLANVGIVWLVYNLRRYLHPDPLGHGAKTQGLWAALIYATTALGFLSAGTVMTDSFLALGTSLTLVSLIIRLQGGPPLWGWLFFIGLATGLLAKGPLVLVLAGLPVFLWALAFNRWQPLWHSLPWVRGLALTLLMSAPWYVLAELKTPGFLDYFIVGEHIKRFVVSGWQGDLYGSAHDFPRGTIWLYLVLASMPWGLAAMAGMVRHHWRGVHKLQHWLSGEHNVSTLVVLAALAPALFFTLAGNILWTYVLPGLPFVAVLASGLLTPDTGQRLPHPTVAASLLIPVLGTLASGWVYLYPEQLKTERELVMTASQLAGRSSARLVYTGEPPFSARFYSAGRADSIDVESLRLQLANGTLRRPLAVAVGKNQHDLLGQLQQITDPVDENRRYKLFLLEPMTNNTAGNSNSDRKLPAFHYTEKHQQPLS</sequence>
<dbReference type="GO" id="GO:0016763">
    <property type="term" value="F:pentosyltransferase activity"/>
    <property type="evidence" value="ECO:0007669"/>
    <property type="project" value="TreeGrafter"/>
</dbReference>
<evidence type="ECO:0000256" key="2">
    <source>
        <dbReference type="ARBA" id="ARBA00022475"/>
    </source>
</evidence>
<keyword evidence="3 11" id="KW-0328">Glycosyltransferase</keyword>
<protein>
    <submittedName>
        <fullName evidence="11">Dolichyl-phosphate-mannose-protein mannosyltransferase</fullName>
    </submittedName>
</protein>
<dbReference type="Proteomes" id="UP000252795">
    <property type="component" value="Unassembled WGS sequence"/>
</dbReference>
<dbReference type="GO" id="GO:0000030">
    <property type="term" value="F:mannosyltransferase activity"/>
    <property type="evidence" value="ECO:0007669"/>
    <property type="project" value="InterPro"/>
</dbReference>
<dbReference type="RefSeq" id="WP_113879571.1">
    <property type="nucleotide sequence ID" value="NZ_QNSA01000004.1"/>
</dbReference>
<evidence type="ECO:0000313" key="13">
    <source>
        <dbReference type="Proteomes" id="UP000253065"/>
    </source>
</evidence>
<evidence type="ECO:0000313" key="11">
    <source>
        <dbReference type="EMBL" id="RCW35618.1"/>
    </source>
</evidence>
<feature type="domain" description="ArnT-like N-terminal" evidence="9">
    <location>
        <begin position="30"/>
        <end position="243"/>
    </location>
</feature>
<name>A0A368V3E9_MARNT</name>
<evidence type="ECO:0000259" key="9">
    <source>
        <dbReference type="Pfam" id="PF02366"/>
    </source>
</evidence>
<dbReference type="PANTHER" id="PTHR33908:SF3">
    <property type="entry name" value="UNDECAPRENYL PHOSPHATE-ALPHA-4-AMINO-4-DEOXY-L-ARABINOSE ARABINOSYL TRANSFERASE"/>
    <property type="match status" value="1"/>
</dbReference>
<proteinExistence type="predicted"/>
<dbReference type="Pfam" id="PF02366">
    <property type="entry name" value="PMT"/>
    <property type="match status" value="1"/>
</dbReference>
<feature type="transmembrane region" description="Helical" evidence="8">
    <location>
        <begin position="83"/>
        <end position="101"/>
    </location>
</feature>
<dbReference type="EMBL" id="QNSA01000004">
    <property type="protein sequence ID" value="RBP75087.1"/>
    <property type="molecule type" value="Genomic_DNA"/>
</dbReference>
<dbReference type="GO" id="GO:0006493">
    <property type="term" value="P:protein O-linked glycosylation"/>
    <property type="evidence" value="ECO:0007669"/>
    <property type="project" value="InterPro"/>
</dbReference>
<dbReference type="GO" id="GO:0009103">
    <property type="term" value="P:lipopolysaccharide biosynthetic process"/>
    <property type="evidence" value="ECO:0007669"/>
    <property type="project" value="UniProtKB-ARBA"/>
</dbReference>
<evidence type="ECO:0000256" key="5">
    <source>
        <dbReference type="ARBA" id="ARBA00022692"/>
    </source>
</evidence>
<organism evidence="11 12">
    <name type="scientific">Marinobacter nauticus</name>
    <name type="common">Marinobacter hydrocarbonoclasticus</name>
    <name type="synonym">Marinobacter aquaeolei</name>
    <dbReference type="NCBI Taxonomy" id="2743"/>
    <lineage>
        <taxon>Bacteria</taxon>
        <taxon>Pseudomonadati</taxon>
        <taxon>Pseudomonadota</taxon>
        <taxon>Gammaproteobacteria</taxon>
        <taxon>Pseudomonadales</taxon>
        <taxon>Marinobacteraceae</taxon>
        <taxon>Marinobacter</taxon>
    </lineage>
</organism>
<feature type="transmembrane region" description="Helical" evidence="8">
    <location>
        <begin position="213"/>
        <end position="231"/>
    </location>
</feature>
<evidence type="ECO:0000256" key="1">
    <source>
        <dbReference type="ARBA" id="ARBA00004651"/>
    </source>
</evidence>
<dbReference type="AlphaFoldDB" id="A0A368V3E9"/>
<dbReference type="Proteomes" id="UP000253065">
    <property type="component" value="Unassembled WGS sequence"/>
</dbReference>
<dbReference type="PANTHER" id="PTHR33908">
    <property type="entry name" value="MANNOSYLTRANSFERASE YKCB-RELATED"/>
    <property type="match status" value="1"/>
</dbReference>
<comment type="subcellular location">
    <subcellularLocation>
        <location evidence="1">Cell membrane</location>
        <topology evidence="1">Multi-pass membrane protein</topology>
    </subcellularLocation>
</comment>
<keyword evidence="4 11" id="KW-0808">Transferase</keyword>
<dbReference type="InterPro" id="IPR003342">
    <property type="entry name" value="ArnT-like_N"/>
</dbReference>
<keyword evidence="2" id="KW-1003">Cell membrane</keyword>
<evidence type="ECO:0000256" key="8">
    <source>
        <dbReference type="SAM" id="Phobius"/>
    </source>
</evidence>